<proteinExistence type="predicted"/>
<name>A0A2R4WYG3_9EURY</name>
<keyword evidence="3" id="KW-1185">Reference proteome</keyword>
<dbReference type="PANTHER" id="PTHR42951">
    <property type="entry name" value="METALLO-BETA-LACTAMASE DOMAIN-CONTAINING"/>
    <property type="match status" value="1"/>
</dbReference>
<evidence type="ECO:0000313" key="3">
    <source>
        <dbReference type="Proteomes" id="UP000244727"/>
    </source>
</evidence>
<dbReference type="Gene3D" id="3.60.15.10">
    <property type="entry name" value="Ribonuclease Z/Hydroxyacylglutathione hydrolase-like"/>
    <property type="match status" value="1"/>
</dbReference>
<dbReference type="InterPro" id="IPR001279">
    <property type="entry name" value="Metallo-B-lactamas"/>
</dbReference>
<dbReference type="Proteomes" id="UP000244727">
    <property type="component" value="Chromosome"/>
</dbReference>
<protein>
    <submittedName>
        <fullName evidence="2">MBL fold metallo-hydrolase</fullName>
    </submittedName>
</protein>
<organism evidence="2 3">
    <name type="scientific">Halococcoides cellulosivorans</name>
    <dbReference type="NCBI Taxonomy" id="1679096"/>
    <lineage>
        <taxon>Archaea</taxon>
        <taxon>Methanobacteriati</taxon>
        <taxon>Methanobacteriota</taxon>
        <taxon>Stenosarchaea group</taxon>
        <taxon>Halobacteria</taxon>
        <taxon>Halobacteriales</taxon>
        <taxon>Haloarculaceae</taxon>
        <taxon>Halococcoides</taxon>
    </lineage>
</organism>
<dbReference type="AlphaFoldDB" id="A0A2R4WYG3"/>
<dbReference type="EMBL" id="CP028858">
    <property type="protein sequence ID" value="AWB26568.1"/>
    <property type="molecule type" value="Genomic_DNA"/>
</dbReference>
<accession>A0A2R4WYG3</accession>
<dbReference type="Pfam" id="PF00753">
    <property type="entry name" value="Lactamase_B"/>
    <property type="match status" value="1"/>
</dbReference>
<reference evidence="2 3" key="1">
    <citation type="submission" date="2018-04" db="EMBL/GenBank/DDBJ databases">
        <title>Halococcoides cellulosivorans gen. nov., sp. nov., an extremely halophilic cellulose-utilizing haloarchaeon from hypersaline lakes.</title>
        <authorList>
            <person name="Sorokin D.Y."/>
            <person name="Toshchakov S.V."/>
            <person name="Samarov N.I."/>
            <person name="Korzhenkov A."/>
            <person name="Kublanov I.V."/>
        </authorList>
    </citation>
    <scope>NUCLEOTIDE SEQUENCE [LARGE SCALE GENOMIC DNA]</scope>
    <source>
        <strain evidence="2 3">HArcel1</strain>
    </source>
</reference>
<gene>
    <name evidence="2" type="ORF">HARCEL1_01990</name>
</gene>
<sequence>MAIGELTHADRVDPDLAFVDSGMFDCPEYGSIYLIDDDRPAIVDTGIGTGVDRILDACETVGIAPADLAVIALTHVHLDHAGGAGHLIERCPDAKVYVHEIGAPHVEDPERLWEGTKRAVGDQIAFYRTPQAVDPDRIVEITDGETIDLGAHRLVAHHAPGHAPHQVVYEAPTMDAVFTGDAAGVYAPSTDAVYPTSPPPDFDHEQVLADTHTIEDLGREWICYAHFGPAKRADRLATYREAVDRWVDQITTWRAEMGDEQVVERAIETRDRPDVWPAHKARGEVAMNARGVLHFLDQRA</sequence>
<dbReference type="CDD" id="cd07726">
    <property type="entry name" value="ST1585-like_MBL-fold"/>
    <property type="match status" value="1"/>
</dbReference>
<dbReference type="RefSeq" id="WP_108380937.1">
    <property type="nucleotide sequence ID" value="NZ_CP028858.1"/>
</dbReference>
<dbReference type="SUPFAM" id="SSF56281">
    <property type="entry name" value="Metallo-hydrolase/oxidoreductase"/>
    <property type="match status" value="1"/>
</dbReference>
<dbReference type="PANTHER" id="PTHR42951:SF4">
    <property type="entry name" value="ACYL-COENZYME A THIOESTERASE MBLAC2"/>
    <property type="match status" value="1"/>
</dbReference>
<dbReference type="InterPro" id="IPR050855">
    <property type="entry name" value="NDM-1-like"/>
</dbReference>
<dbReference type="KEGG" id="harc:HARCEL1_01990"/>
<dbReference type="SMART" id="SM00849">
    <property type="entry name" value="Lactamase_B"/>
    <property type="match status" value="1"/>
</dbReference>
<evidence type="ECO:0000259" key="1">
    <source>
        <dbReference type="SMART" id="SM00849"/>
    </source>
</evidence>
<dbReference type="InterPro" id="IPR036866">
    <property type="entry name" value="RibonucZ/Hydroxyglut_hydro"/>
</dbReference>
<keyword evidence="2" id="KW-0378">Hydrolase</keyword>
<feature type="domain" description="Metallo-beta-lactamase" evidence="1">
    <location>
        <begin position="29"/>
        <end position="226"/>
    </location>
</feature>
<dbReference type="InterPro" id="IPR037482">
    <property type="entry name" value="ST1585_MBL-fold"/>
</dbReference>
<dbReference type="GeneID" id="36511239"/>
<evidence type="ECO:0000313" key="2">
    <source>
        <dbReference type="EMBL" id="AWB26568.1"/>
    </source>
</evidence>
<dbReference type="GO" id="GO:0016787">
    <property type="term" value="F:hydrolase activity"/>
    <property type="evidence" value="ECO:0007669"/>
    <property type="project" value="UniProtKB-KW"/>
</dbReference>